<evidence type="ECO:0000313" key="2">
    <source>
        <dbReference type="EMBL" id="WKA05039.1"/>
    </source>
</evidence>
<proteinExistence type="predicted"/>
<gene>
    <name evidence="2" type="ORF">VitviT2T_023026</name>
</gene>
<dbReference type="InterPro" id="IPR012677">
    <property type="entry name" value="Nucleotide-bd_a/b_plait_sf"/>
</dbReference>
<dbReference type="SUPFAM" id="SSF54928">
    <property type="entry name" value="RNA-binding domain, RBD"/>
    <property type="match status" value="1"/>
</dbReference>
<dbReference type="InterPro" id="IPR035979">
    <property type="entry name" value="RBD_domain_sf"/>
</dbReference>
<name>A0ABY9DE76_VITVI</name>
<reference evidence="2 3" key="1">
    <citation type="journal article" date="2023" name="Hortic Res">
        <title>The complete reference genome for grapevine (Vitis vinifera L.) genetics and breeding.</title>
        <authorList>
            <person name="Shi X."/>
            <person name="Cao S."/>
            <person name="Wang X."/>
            <person name="Huang S."/>
            <person name="Wang Y."/>
            <person name="Liu Z."/>
            <person name="Liu W."/>
            <person name="Leng X."/>
            <person name="Peng Y."/>
            <person name="Wang N."/>
            <person name="Wang Y."/>
            <person name="Ma Z."/>
            <person name="Xu X."/>
            <person name="Zhang F."/>
            <person name="Xue H."/>
            <person name="Zhong H."/>
            <person name="Wang Y."/>
            <person name="Zhang K."/>
            <person name="Velt A."/>
            <person name="Avia K."/>
            <person name="Holtgrawe D."/>
            <person name="Grimplet J."/>
            <person name="Matus J.T."/>
            <person name="Ware D."/>
            <person name="Wu X."/>
            <person name="Wang H."/>
            <person name="Liu C."/>
            <person name="Fang Y."/>
            <person name="Rustenholz C."/>
            <person name="Cheng Z."/>
            <person name="Xiao H."/>
            <person name="Zhou Y."/>
        </authorList>
    </citation>
    <scope>NUCLEOTIDE SEQUENCE [LARGE SCALE GENOMIC DNA]</scope>
    <source>
        <strain evidence="3">cv. Pinot noir / PN40024</strain>
        <tissue evidence="2">Leaf</tissue>
    </source>
</reference>
<protein>
    <recommendedName>
        <fullName evidence="1">RRM domain-containing protein</fullName>
    </recommendedName>
</protein>
<organism evidence="2 3">
    <name type="scientific">Vitis vinifera</name>
    <name type="common">Grape</name>
    <dbReference type="NCBI Taxonomy" id="29760"/>
    <lineage>
        <taxon>Eukaryota</taxon>
        <taxon>Viridiplantae</taxon>
        <taxon>Streptophyta</taxon>
        <taxon>Embryophyta</taxon>
        <taxon>Tracheophyta</taxon>
        <taxon>Spermatophyta</taxon>
        <taxon>Magnoliopsida</taxon>
        <taxon>eudicotyledons</taxon>
        <taxon>Gunneridae</taxon>
        <taxon>Pentapetalae</taxon>
        <taxon>rosids</taxon>
        <taxon>Vitales</taxon>
        <taxon>Vitaceae</taxon>
        <taxon>Viteae</taxon>
        <taxon>Vitis</taxon>
    </lineage>
</organism>
<sequence length="96" mass="11321">MPSVNTEKFSSPFQVMMERDTGRPRGFGFITFANHRAMEDAKREMEAEMERWKIWNLERKIGVGVRKIKPPCERGGRLAFWRGKEKYLHGEAEDVF</sequence>
<dbReference type="Proteomes" id="UP001227230">
    <property type="component" value="Chromosome 15"/>
</dbReference>
<evidence type="ECO:0000259" key="1">
    <source>
        <dbReference type="Pfam" id="PF00076"/>
    </source>
</evidence>
<accession>A0ABY9DE76</accession>
<dbReference type="Pfam" id="PF00076">
    <property type="entry name" value="RRM_1"/>
    <property type="match status" value="1"/>
</dbReference>
<keyword evidence="3" id="KW-1185">Reference proteome</keyword>
<feature type="domain" description="RRM" evidence="1">
    <location>
        <begin position="14"/>
        <end position="46"/>
    </location>
</feature>
<dbReference type="InterPro" id="IPR000504">
    <property type="entry name" value="RRM_dom"/>
</dbReference>
<dbReference type="Gene3D" id="3.30.70.330">
    <property type="match status" value="1"/>
</dbReference>
<evidence type="ECO:0000313" key="3">
    <source>
        <dbReference type="Proteomes" id="UP001227230"/>
    </source>
</evidence>
<dbReference type="EMBL" id="CP126662">
    <property type="protein sequence ID" value="WKA05039.1"/>
    <property type="molecule type" value="Genomic_DNA"/>
</dbReference>